<comment type="caution">
    <text evidence="1">The sequence shown here is derived from an EMBL/GenBank/DDBJ whole genome shotgun (WGS) entry which is preliminary data.</text>
</comment>
<dbReference type="Proteomes" id="UP001227268">
    <property type="component" value="Unassembled WGS sequence"/>
</dbReference>
<name>A0ACC2VYF6_9TREE</name>
<organism evidence="1 2">
    <name type="scientific">Naganishia friedmannii</name>
    <dbReference type="NCBI Taxonomy" id="89922"/>
    <lineage>
        <taxon>Eukaryota</taxon>
        <taxon>Fungi</taxon>
        <taxon>Dikarya</taxon>
        <taxon>Basidiomycota</taxon>
        <taxon>Agaricomycotina</taxon>
        <taxon>Tremellomycetes</taxon>
        <taxon>Filobasidiales</taxon>
        <taxon>Filobasidiaceae</taxon>
        <taxon>Naganishia</taxon>
    </lineage>
</organism>
<gene>
    <name evidence="1" type="ORF">QFC21_002010</name>
</gene>
<proteinExistence type="predicted"/>
<evidence type="ECO:0000313" key="1">
    <source>
        <dbReference type="EMBL" id="KAJ9104514.1"/>
    </source>
</evidence>
<reference evidence="1" key="1">
    <citation type="submission" date="2023-04" db="EMBL/GenBank/DDBJ databases">
        <title>Draft Genome sequencing of Naganishia species isolated from polar environments using Oxford Nanopore Technology.</title>
        <authorList>
            <person name="Leo P."/>
            <person name="Venkateswaran K."/>
        </authorList>
    </citation>
    <scope>NUCLEOTIDE SEQUENCE</scope>
    <source>
        <strain evidence="1">MNA-CCFEE 5423</strain>
    </source>
</reference>
<dbReference type="EMBL" id="JASBWT010000005">
    <property type="protein sequence ID" value="KAJ9104514.1"/>
    <property type="molecule type" value="Genomic_DNA"/>
</dbReference>
<protein>
    <submittedName>
        <fullName evidence="1">Uncharacterized protein</fullName>
    </submittedName>
</protein>
<sequence>MYTSTTLLAALATLAQSSLAASVSQITGSGGQCLTMSTHGDQQIAIGAGAHATVILFQVANPSGWGGGSSAPTTVSMPKPILRLAGRCWFTLALARRLKLGTAIYQGTQCLQVAGLVAETQNCAPEVDPPVFTPPFLFDDSSSSAGSSSTVSSGGILGGGVGSVTSGIVSQTSTLASSASSAAGQITSSLASVSSSIASAISGASQSASSTVWSASSVIAGTQSSAQLGSPSAVQSGTSAATSAVSAAQAELLQLDKPVAAQVESGNECSSICYFCPRFCS</sequence>
<keyword evidence="2" id="KW-1185">Reference proteome</keyword>
<evidence type="ECO:0000313" key="2">
    <source>
        <dbReference type="Proteomes" id="UP001227268"/>
    </source>
</evidence>
<accession>A0ACC2VYF6</accession>